<feature type="transmembrane region" description="Helical" evidence="1">
    <location>
        <begin position="81"/>
        <end position="101"/>
    </location>
</feature>
<sequence length="133" mass="14667">MSQDQSATKKELRSFGLLVGAVFTGIGLWPLLMRGEVVRLWAIGLGGALMLLGGMSPGLLKPVHGIWMQVGHTLGRINTSILLGLVFYVLITPMGILFRLIGKDVMRQALTKDSSTYRVSKKPRLQGHMKFQF</sequence>
<accession>A0A0S4LKQ6</accession>
<reference evidence="2 3" key="1">
    <citation type="submission" date="2015-10" db="EMBL/GenBank/DDBJ databases">
        <authorList>
            <person name="Gilbert D.G."/>
        </authorList>
    </citation>
    <scope>NUCLEOTIDE SEQUENCE [LARGE SCALE GENOMIC DNA]</scope>
    <source>
        <strain evidence="2">COMA1</strain>
    </source>
</reference>
<evidence type="ECO:0000313" key="3">
    <source>
        <dbReference type="Proteomes" id="UP000199032"/>
    </source>
</evidence>
<evidence type="ECO:0000256" key="1">
    <source>
        <dbReference type="SAM" id="Phobius"/>
    </source>
</evidence>
<protein>
    <recommendedName>
        <fullName evidence="4">SxtJ</fullName>
    </recommendedName>
</protein>
<feature type="transmembrane region" description="Helical" evidence="1">
    <location>
        <begin position="12"/>
        <end position="32"/>
    </location>
</feature>
<keyword evidence="3" id="KW-1185">Reference proteome</keyword>
<dbReference type="Pfam" id="PF19588">
    <property type="entry name" value="SxtJ"/>
    <property type="match status" value="1"/>
</dbReference>
<keyword evidence="1" id="KW-1133">Transmembrane helix</keyword>
<organism evidence="2 3">
    <name type="scientific">Candidatus Nitrospira nitrosa</name>
    <dbReference type="NCBI Taxonomy" id="1742972"/>
    <lineage>
        <taxon>Bacteria</taxon>
        <taxon>Pseudomonadati</taxon>
        <taxon>Nitrospirota</taxon>
        <taxon>Nitrospiria</taxon>
        <taxon>Nitrospirales</taxon>
        <taxon>Nitrospiraceae</taxon>
        <taxon>Nitrospira</taxon>
    </lineage>
</organism>
<proteinExistence type="predicted"/>
<dbReference type="InterPro" id="IPR045781">
    <property type="entry name" value="SxtJ"/>
</dbReference>
<gene>
    <name evidence="2" type="ORF">COMA1_30098</name>
</gene>
<name>A0A0S4LKQ6_9BACT</name>
<dbReference type="RefSeq" id="WP_090749075.1">
    <property type="nucleotide sequence ID" value="NZ_CZQA01000009.1"/>
</dbReference>
<keyword evidence="1" id="KW-0472">Membrane</keyword>
<dbReference type="OrthoDB" id="9790341at2"/>
<dbReference type="STRING" id="1742972.COMA1_30098"/>
<dbReference type="Proteomes" id="UP000199032">
    <property type="component" value="Unassembled WGS sequence"/>
</dbReference>
<evidence type="ECO:0000313" key="2">
    <source>
        <dbReference type="EMBL" id="CUS36518.1"/>
    </source>
</evidence>
<keyword evidence="1" id="KW-0812">Transmembrane</keyword>
<dbReference type="AlphaFoldDB" id="A0A0S4LKQ6"/>
<dbReference type="EMBL" id="CZQA01000009">
    <property type="protein sequence ID" value="CUS36518.1"/>
    <property type="molecule type" value="Genomic_DNA"/>
</dbReference>
<evidence type="ECO:0008006" key="4">
    <source>
        <dbReference type="Google" id="ProtNLM"/>
    </source>
</evidence>
<feature type="transmembrane region" description="Helical" evidence="1">
    <location>
        <begin position="38"/>
        <end position="60"/>
    </location>
</feature>